<comment type="caution">
    <text evidence="1">The sequence shown here is derived from an EMBL/GenBank/DDBJ whole genome shotgun (WGS) entry which is preliminary data.</text>
</comment>
<dbReference type="AlphaFoldDB" id="A0A2H0VJB9"/>
<dbReference type="PANTHER" id="PTHR38471:SF2">
    <property type="entry name" value="FOUR HELIX BUNDLE PROTEIN"/>
    <property type="match status" value="1"/>
</dbReference>
<proteinExistence type="predicted"/>
<dbReference type="Pfam" id="PF05635">
    <property type="entry name" value="23S_rRNA_IVP"/>
    <property type="match status" value="1"/>
</dbReference>
<dbReference type="PIRSF" id="PIRSF035652">
    <property type="entry name" value="CHP02436"/>
    <property type="match status" value="1"/>
</dbReference>
<dbReference type="InterPro" id="IPR012657">
    <property type="entry name" value="23S_rRNA-intervening_sequence"/>
</dbReference>
<dbReference type="Gene3D" id="1.20.1440.60">
    <property type="entry name" value="23S rRNA-intervening sequence"/>
    <property type="match status" value="1"/>
</dbReference>
<protein>
    <submittedName>
        <fullName evidence="1">Four helix bundle protein</fullName>
    </submittedName>
</protein>
<dbReference type="SUPFAM" id="SSF158446">
    <property type="entry name" value="IVS-encoded protein-like"/>
    <property type="match status" value="1"/>
</dbReference>
<gene>
    <name evidence="1" type="ORF">COT87_00730</name>
</gene>
<name>A0A2H0VJB9_9BACT</name>
<evidence type="ECO:0000313" key="1">
    <source>
        <dbReference type="EMBL" id="PIR99195.1"/>
    </source>
</evidence>
<accession>A0A2H0VJB9</accession>
<dbReference type="PANTHER" id="PTHR38471">
    <property type="entry name" value="FOUR HELIX BUNDLE PROTEIN"/>
    <property type="match status" value="1"/>
</dbReference>
<evidence type="ECO:0000313" key="2">
    <source>
        <dbReference type="Proteomes" id="UP000230796"/>
    </source>
</evidence>
<sequence length="89" mass="10161">MNNSSNNLEDRTLKFSQSVISLCKNILENTITKPLIIQLVRSSTSIGANYAEANNASSRIDFRNKIYISKKEANETKYWLKLLESSIYI</sequence>
<organism evidence="1 2">
    <name type="scientific">Candidatus Collierbacteria bacterium CG10_big_fil_rev_8_21_14_0_10_44_9</name>
    <dbReference type="NCBI Taxonomy" id="1974535"/>
    <lineage>
        <taxon>Bacteria</taxon>
        <taxon>Candidatus Collieribacteriota</taxon>
    </lineage>
</organism>
<dbReference type="EMBL" id="PFAF01000010">
    <property type="protein sequence ID" value="PIR99195.1"/>
    <property type="molecule type" value="Genomic_DNA"/>
</dbReference>
<dbReference type="Proteomes" id="UP000230796">
    <property type="component" value="Unassembled WGS sequence"/>
</dbReference>
<reference evidence="2" key="1">
    <citation type="submission" date="2017-09" db="EMBL/GenBank/DDBJ databases">
        <title>Depth-based differentiation of microbial function through sediment-hosted aquifers and enrichment of novel symbionts in the deep terrestrial subsurface.</title>
        <authorList>
            <person name="Probst A.J."/>
            <person name="Ladd B."/>
            <person name="Jarett J.K."/>
            <person name="Geller-Mcgrath D.E."/>
            <person name="Sieber C.M.K."/>
            <person name="Emerson J.B."/>
            <person name="Anantharaman K."/>
            <person name="Thomas B.C."/>
            <person name="Malmstrom R."/>
            <person name="Stieglmeier M."/>
            <person name="Klingl A."/>
            <person name="Woyke T."/>
            <person name="Ryan C.M."/>
            <person name="Banfield J.F."/>
        </authorList>
    </citation>
    <scope>NUCLEOTIDE SEQUENCE [LARGE SCALE GENOMIC DNA]</scope>
</reference>
<dbReference type="NCBIfam" id="TIGR02436">
    <property type="entry name" value="four helix bundle protein"/>
    <property type="match status" value="1"/>
</dbReference>
<dbReference type="InterPro" id="IPR036583">
    <property type="entry name" value="23S_rRNA_IVS_sf"/>
</dbReference>